<dbReference type="Proteomes" id="UP001488838">
    <property type="component" value="Unassembled WGS sequence"/>
</dbReference>
<dbReference type="AlphaFoldDB" id="A0AAW0H6J5"/>
<dbReference type="EMBL" id="JBBHLL010000843">
    <property type="protein sequence ID" value="KAK7797384.1"/>
    <property type="molecule type" value="Genomic_DNA"/>
</dbReference>
<keyword evidence="2" id="KW-1185">Reference proteome</keyword>
<proteinExistence type="predicted"/>
<accession>A0AAW0H6J5</accession>
<sequence length="96" mass="11211">MTKSKLCAFYKKCTATEVAADSLDEEKFFVADQEDWREDTKSVHGCMADADFSLLNCKMMFTNIFQKTLNKKGEKPRTKVPRIQYLVTLRILQHKR</sequence>
<comment type="caution">
    <text evidence="1">The sequence shown here is derived from an EMBL/GenBank/DDBJ whole genome shotgun (WGS) entry which is preliminary data.</text>
</comment>
<protein>
    <submittedName>
        <fullName evidence="1">Uncharacterized protein</fullName>
    </submittedName>
</protein>
<name>A0AAW0H6J5_MYOGA</name>
<gene>
    <name evidence="1" type="ORF">U0070_010855</name>
</gene>
<dbReference type="Gene3D" id="1.20.5.2650">
    <property type="match status" value="1"/>
</dbReference>
<evidence type="ECO:0000313" key="2">
    <source>
        <dbReference type="Proteomes" id="UP001488838"/>
    </source>
</evidence>
<evidence type="ECO:0000313" key="1">
    <source>
        <dbReference type="EMBL" id="KAK7797384.1"/>
    </source>
</evidence>
<reference evidence="1 2" key="1">
    <citation type="journal article" date="2023" name="bioRxiv">
        <title>Conserved and derived expression patterns and positive selection on dental genes reveal complex evolutionary context of ever-growing rodent molars.</title>
        <authorList>
            <person name="Calamari Z.T."/>
            <person name="Song A."/>
            <person name="Cohen E."/>
            <person name="Akter M."/>
            <person name="Roy R.D."/>
            <person name="Hallikas O."/>
            <person name="Christensen M.M."/>
            <person name="Li P."/>
            <person name="Marangoni P."/>
            <person name="Jernvall J."/>
            <person name="Klein O.D."/>
        </authorList>
    </citation>
    <scope>NUCLEOTIDE SEQUENCE [LARGE SCALE GENOMIC DNA]</scope>
    <source>
        <strain evidence="1">V071</strain>
    </source>
</reference>
<organism evidence="1 2">
    <name type="scientific">Myodes glareolus</name>
    <name type="common">Bank vole</name>
    <name type="synonym">Clethrionomys glareolus</name>
    <dbReference type="NCBI Taxonomy" id="447135"/>
    <lineage>
        <taxon>Eukaryota</taxon>
        <taxon>Metazoa</taxon>
        <taxon>Chordata</taxon>
        <taxon>Craniata</taxon>
        <taxon>Vertebrata</taxon>
        <taxon>Euteleostomi</taxon>
        <taxon>Mammalia</taxon>
        <taxon>Eutheria</taxon>
        <taxon>Euarchontoglires</taxon>
        <taxon>Glires</taxon>
        <taxon>Rodentia</taxon>
        <taxon>Myomorpha</taxon>
        <taxon>Muroidea</taxon>
        <taxon>Cricetidae</taxon>
        <taxon>Arvicolinae</taxon>
        <taxon>Myodes</taxon>
    </lineage>
</organism>